<evidence type="ECO:0000313" key="1">
    <source>
        <dbReference type="EMBL" id="KAJ9658603.1"/>
    </source>
</evidence>
<organism evidence="1 2">
    <name type="scientific">Neophaeococcomyces mojaviensis</name>
    <dbReference type="NCBI Taxonomy" id="3383035"/>
    <lineage>
        <taxon>Eukaryota</taxon>
        <taxon>Fungi</taxon>
        <taxon>Dikarya</taxon>
        <taxon>Ascomycota</taxon>
        <taxon>Pezizomycotina</taxon>
        <taxon>Eurotiomycetes</taxon>
        <taxon>Chaetothyriomycetidae</taxon>
        <taxon>Chaetothyriales</taxon>
        <taxon>Chaetothyriales incertae sedis</taxon>
        <taxon>Neophaeococcomyces</taxon>
    </lineage>
</organism>
<gene>
    <name evidence="1" type="ORF">H2198_003621</name>
</gene>
<accession>A0ACC3ABC0</accession>
<keyword evidence="2" id="KW-1185">Reference proteome</keyword>
<comment type="caution">
    <text evidence="1">The sequence shown here is derived from an EMBL/GenBank/DDBJ whole genome shotgun (WGS) entry which is preliminary data.</text>
</comment>
<name>A0ACC3ABC0_9EURO</name>
<evidence type="ECO:0000313" key="2">
    <source>
        <dbReference type="Proteomes" id="UP001172386"/>
    </source>
</evidence>
<reference evidence="1" key="1">
    <citation type="submission" date="2022-10" db="EMBL/GenBank/DDBJ databases">
        <title>Culturing micro-colonial fungi from biological soil crusts in the Mojave desert and describing Neophaeococcomyces mojavensis, and introducing the new genera and species Taxawa tesnikishii.</title>
        <authorList>
            <person name="Kurbessoian T."/>
            <person name="Stajich J.E."/>
        </authorList>
    </citation>
    <scope>NUCLEOTIDE SEQUENCE</scope>
    <source>
        <strain evidence="1">JES_112</strain>
    </source>
</reference>
<sequence>MTHLSGGAISGIAFGTALFVLVGASLALWWRRVHRDHFSNDPNAWGGSWGVKAMEQAQARMDEQRKEELRLDMQRQRTLDEQRSTELRGMSSGKDLERGDRTTPAETVRTGHDAADTTRATQN</sequence>
<proteinExistence type="predicted"/>
<protein>
    <submittedName>
        <fullName evidence="1">Uncharacterized protein</fullName>
    </submittedName>
</protein>
<dbReference type="Proteomes" id="UP001172386">
    <property type="component" value="Unassembled WGS sequence"/>
</dbReference>
<dbReference type="EMBL" id="JAPDRQ010000049">
    <property type="protein sequence ID" value="KAJ9658603.1"/>
    <property type="molecule type" value="Genomic_DNA"/>
</dbReference>